<gene>
    <name evidence="1" type="ORF">llap_22927</name>
</gene>
<reference evidence="2" key="1">
    <citation type="submission" date="2017-11" db="EMBL/GenBank/DDBJ databases">
        <authorList>
            <person name="Lima N.C."/>
            <person name="Parody-Merino A.M."/>
            <person name="Battley P.F."/>
            <person name="Fidler A.E."/>
            <person name="Prosdocimi F."/>
        </authorList>
    </citation>
    <scope>NUCLEOTIDE SEQUENCE [LARGE SCALE GENOMIC DNA]</scope>
</reference>
<organism evidence="1 2">
    <name type="scientific">Limosa lapponica baueri</name>
    <dbReference type="NCBI Taxonomy" id="1758121"/>
    <lineage>
        <taxon>Eukaryota</taxon>
        <taxon>Metazoa</taxon>
        <taxon>Chordata</taxon>
        <taxon>Craniata</taxon>
        <taxon>Vertebrata</taxon>
        <taxon>Euteleostomi</taxon>
        <taxon>Archelosauria</taxon>
        <taxon>Archosauria</taxon>
        <taxon>Dinosauria</taxon>
        <taxon>Saurischia</taxon>
        <taxon>Theropoda</taxon>
        <taxon>Coelurosauria</taxon>
        <taxon>Aves</taxon>
        <taxon>Neognathae</taxon>
        <taxon>Neoaves</taxon>
        <taxon>Charadriiformes</taxon>
        <taxon>Scolopacidae</taxon>
        <taxon>Limosa</taxon>
    </lineage>
</organism>
<dbReference type="PROSITE" id="PS51257">
    <property type="entry name" value="PROKAR_LIPOPROTEIN"/>
    <property type="match status" value="1"/>
</dbReference>
<evidence type="ECO:0000313" key="2">
    <source>
        <dbReference type="Proteomes" id="UP000233556"/>
    </source>
</evidence>
<accession>A0A2I0SZ11</accession>
<dbReference type="EMBL" id="KZ536749">
    <property type="protein sequence ID" value="PKU26769.1"/>
    <property type="molecule type" value="Genomic_DNA"/>
</dbReference>
<dbReference type="AlphaFoldDB" id="A0A2I0SZ11"/>
<proteinExistence type="predicted"/>
<sequence length="104" mass="11030">MRAGPPGSGAGSGVGGIMATCSCTWDPNYRPTRRSCSGSGEATMASLSILSSGVSSAWKRKRWEAAVPPLQRPSRRTSRCGCRQKRSVPAARRCWARGSWKGSG</sequence>
<dbReference type="Proteomes" id="UP000233556">
    <property type="component" value="Unassembled WGS sequence"/>
</dbReference>
<keyword evidence="2" id="KW-1185">Reference proteome</keyword>
<protein>
    <submittedName>
        <fullName evidence="1">Uncharacterized protein</fullName>
    </submittedName>
</protein>
<name>A0A2I0SZ11_LIMLA</name>
<evidence type="ECO:0000313" key="1">
    <source>
        <dbReference type="EMBL" id="PKU26769.1"/>
    </source>
</evidence>
<reference evidence="2" key="2">
    <citation type="submission" date="2017-12" db="EMBL/GenBank/DDBJ databases">
        <title>Genome sequence of the Bar-tailed Godwit (Limosa lapponica baueri).</title>
        <authorList>
            <person name="Lima N.C.B."/>
            <person name="Parody-Merino A.M."/>
            <person name="Battley P.F."/>
            <person name="Fidler A.E."/>
            <person name="Prosdocimi F."/>
        </authorList>
    </citation>
    <scope>NUCLEOTIDE SEQUENCE [LARGE SCALE GENOMIC DNA]</scope>
</reference>